<proteinExistence type="predicted"/>
<sequence length="276" mass="31460">MKILELFAGTRSIGEAFETKGHEVFSIEWDKQHANIDWYVDIGGITAADIIAKFGQPDIIWASPDCTTYSIAAISNHRTREDDGNLAPKSSYAKQCDTVNTNVLRLIRELNPKYFFIENPRGGMRKMRFMQDLPRHTVTYCQYETEKPVNERRMKPTDIWTNHPNPQFKPMCRNGAPCHEAAPRGSKTGTQGLSKVERSRIPLQLCKHIVSICEVGDSMRIGYTHADVYDRESDYWQDIEDVQNAQIEAQKNSSKAGTNGERENFINDKDILTQEG</sequence>
<protein>
    <submittedName>
        <fullName evidence="5">DNA cytosine methyltransferase</fullName>
    </submittedName>
</protein>
<evidence type="ECO:0000256" key="2">
    <source>
        <dbReference type="ARBA" id="ARBA00022679"/>
    </source>
</evidence>
<reference evidence="5 6" key="1">
    <citation type="submission" date="2018-03" db="EMBL/GenBank/DDBJ databases">
        <title>Aerobic endospore-forming bacteria genome sequencing and assembly.</title>
        <authorList>
            <person name="Cavalcante D.A."/>
            <person name="Driks A."/>
            <person name="Putonti C."/>
            <person name="De-Souza M.T."/>
        </authorList>
    </citation>
    <scope>NUCLEOTIDE SEQUENCE [LARGE SCALE GENOMIC DNA]</scope>
    <source>
        <strain evidence="5 6">SDF0037</strain>
    </source>
</reference>
<dbReference type="GO" id="GO:0009307">
    <property type="term" value="P:DNA restriction-modification system"/>
    <property type="evidence" value="ECO:0007669"/>
    <property type="project" value="UniProtKB-KW"/>
</dbReference>
<feature type="region of interest" description="Disordered" evidence="4">
    <location>
        <begin position="248"/>
        <end position="276"/>
    </location>
</feature>
<dbReference type="GO" id="GO:0008168">
    <property type="term" value="F:methyltransferase activity"/>
    <property type="evidence" value="ECO:0007669"/>
    <property type="project" value="UniProtKB-KW"/>
</dbReference>
<keyword evidence="3" id="KW-0680">Restriction system</keyword>
<dbReference type="SUPFAM" id="SSF53335">
    <property type="entry name" value="S-adenosyl-L-methionine-dependent methyltransferases"/>
    <property type="match status" value="1"/>
</dbReference>
<organism evidence="5 6">
    <name type="scientific">Lysinibacillus sphaericus</name>
    <name type="common">Bacillus sphaericus</name>
    <dbReference type="NCBI Taxonomy" id="1421"/>
    <lineage>
        <taxon>Bacteria</taxon>
        <taxon>Bacillati</taxon>
        <taxon>Bacillota</taxon>
        <taxon>Bacilli</taxon>
        <taxon>Bacillales</taxon>
        <taxon>Bacillaceae</taxon>
        <taxon>Lysinibacillus</taxon>
    </lineage>
</organism>
<dbReference type="InterPro" id="IPR029063">
    <property type="entry name" value="SAM-dependent_MTases_sf"/>
</dbReference>
<feature type="compositionally biased region" description="Basic and acidic residues" evidence="4">
    <location>
        <begin position="260"/>
        <end position="276"/>
    </location>
</feature>
<evidence type="ECO:0000256" key="4">
    <source>
        <dbReference type="SAM" id="MobiDB-lite"/>
    </source>
</evidence>
<dbReference type="Proteomes" id="UP000317944">
    <property type="component" value="Unassembled WGS sequence"/>
</dbReference>
<keyword evidence="2" id="KW-0808">Transferase</keyword>
<dbReference type="OrthoDB" id="2030167at2"/>
<evidence type="ECO:0000256" key="1">
    <source>
        <dbReference type="ARBA" id="ARBA00022603"/>
    </source>
</evidence>
<dbReference type="Gene3D" id="3.40.50.150">
    <property type="entry name" value="Vaccinia Virus protein VP39"/>
    <property type="match status" value="1"/>
</dbReference>
<dbReference type="Pfam" id="PF00145">
    <property type="entry name" value="DNA_methylase"/>
    <property type="match status" value="1"/>
</dbReference>
<evidence type="ECO:0000313" key="5">
    <source>
        <dbReference type="EMBL" id="TQR28354.1"/>
    </source>
</evidence>
<keyword evidence="1 5" id="KW-0489">Methyltransferase</keyword>
<gene>
    <name evidence="5" type="ORF">C7Y47_22200</name>
</gene>
<dbReference type="RefSeq" id="WP_142510725.1">
    <property type="nucleotide sequence ID" value="NZ_SADV01000031.1"/>
</dbReference>
<dbReference type="AlphaFoldDB" id="A0A544U8D4"/>
<evidence type="ECO:0000256" key="3">
    <source>
        <dbReference type="ARBA" id="ARBA00022747"/>
    </source>
</evidence>
<dbReference type="EMBL" id="SADV01000031">
    <property type="protein sequence ID" value="TQR28354.1"/>
    <property type="molecule type" value="Genomic_DNA"/>
</dbReference>
<dbReference type="InterPro" id="IPR001525">
    <property type="entry name" value="C5_MeTfrase"/>
</dbReference>
<comment type="caution">
    <text evidence="5">The sequence shown here is derived from an EMBL/GenBank/DDBJ whole genome shotgun (WGS) entry which is preliminary data.</text>
</comment>
<evidence type="ECO:0000313" key="6">
    <source>
        <dbReference type="Proteomes" id="UP000317944"/>
    </source>
</evidence>
<dbReference type="GO" id="GO:0032259">
    <property type="term" value="P:methylation"/>
    <property type="evidence" value="ECO:0007669"/>
    <property type="project" value="UniProtKB-KW"/>
</dbReference>
<name>A0A544U8D4_LYSSH</name>
<accession>A0A544U8D4</accession>
<feature type="compositionally biased region" description="Polar residues" evidence="4">
    <location>
        <begin position="248"/>
        <end position="257"/>
    </location>
</feature>